<feature type="non-terminal residue" evidence="1">
    <location>
        <position position="105"/>
    </location>
</feature>
<dbReference type="AlphaFoldDB" id="X1FRV4"/>
<protein>
    <submittedName>
        <fullName evidence="1">Uncharacterized protein</fullName>
    </submittedName>
</protein>
<proteinExistence type="predicted"/>
<sequence length="105" mass="11613">MKRRVNLGIAVCTIVLWGIMSGVCGAEVSIKGVKLVGSFHTCPNTDAIKKMIPAFEAKYGAKVTIVEETYATMHERQMSEFIAHTAAYDLIEYPYQWLADMPVGV</sequence>
<gene>
    <name evidence="1" type="ORF">S03H2_07385</name>
</gene>
<evidence type="ECO:0000313" key="1">
    <source>
        <dbReference type="EMBL" id="GAH23453.1"/>
    </source>
</evidence>
<dbReference type="Gene3D" id="3.40.190.10">
    <property type="entry name" value="Periplasmic binding protein-like II"/>
    <property type="match status" value="1"/>
</dbReference>
<name>X1FRV4_9ZZZZ</name>
<comment type="caution">
    <text evidence="1">The sequence shown here is derived from an EMBL/GenBank/DDBJ whole genome shotgun (WGS) entry which is preliminary data.</text>
</comment>
<dbReference type="EMBL" id="BARU01003402">
    <property type="protein sequence ID" value="GAH23453.1"/>
    <property type="molecule type" value="Genomic_DNA"/>
</dbReference>
<reference evidence="1" key="1">
    <citation type="journal article" date="2014" name="Front. Microbiol.">
        <title>High frequency of phylogenetically diverse reductive dehalogenase-homologous genes in deep subseafloor sedimentary metagenomes.</title>
        <authorList>
            <person name="Kawai M."/>
            <person name="Futagami T."/>
            <person name="Toyoda A."/>
            <person name="Takaki Y."/>
            <person name="Nishi S."/>
            <person name="Hori S."/>
            <person name="Arai W."/>
            <person name="Tsubouchi T."/>
            <person name="Morono Y."/>
            <person name="Uchiyama I."/>
            <person name="Ito T."/>
            <person name="Fujiyama A."/>
            <person name="Inagaki F."/>
            <person name="Takami H."/>
        </authorList>
    </citation>
    <scope>NUCLEOTIDE SEQUENCE</scope>
    <source>
        <strain evidence="1">Expedition CK06-06</strain>
    </source>
</reference>
<accession>X1FRV4</accession>
<organism evidence="1">
    <name type="scientific">marine sediment metagenome</name>
    <dbReference type="NCBI Taxonomy" id="412755"/>
    <lineage>
        <taxon>unclassified sequences</taxon>
        <taxon>metagenomes</taxon>
        <taxon>ecological metagenomes</taxon>
    </lineage>
</organism>
<dbReference type="SUPFAM" id="SSF53850">
    <property type="entry name" value="Periplasmic binding protein-like II"/>
    <property type="match status" value="1"/>
</dbReference>